<protein>
    <submittedName>
        <fullName evidence="2">Cytochrome P450</fullName>
    </submittedName>
</protein>
<name>A0AB39MBZ6_9ACTN</name>
<dbReference type="Pfam" id="PF00067">
    <property type="entry name" value="p450"/>
    <property type="match status" value="1"/>
</dbReference>
<comment type="similarity">
    <text evidence="1">Belongs to the cytochrome P450 family.</text>
</comment>
<dbReference type="AlphaFoldDB" id="A0AB39MBZ6"/>
<accession>A0AB39MBZ6</accession>
<dbReference type="GO" id="GO:0006707">
    <property type="term" value="P:cholesterol catabolic process"/>
    <property type="evidence" value="ECO:0007669"/>
    <property type="project" value="TreeGrafter"/>
</dbReference>
<gene>
    <name evidence="2" type="ORF">AB5J58_27610</name>
</gene>
<dbReference type="EMBL" id="CP163431">
    <property type="protein sequence ID" value="XDQ03688.1"/>
    <property type="molecule type" value="Genomic_DNA"/>
</dbReference>
<proteinExistence type="inferred from homology"/>
<dbReference type="GO" id="GO:0020037">
    <property type="term" value="F:heme binding"/>
    <property type="evidence" value="ECO:0007669"/>
    <property type="project" value="InterPro"/>
</dbReference>
<dbReference type="PANTHER" id="PTHR46696">
    <property type="entry name" value="P450, PUTATIVE (EUROFUNG)-RELATED"/>
    <property type="match status" value="1"/>
</dbReference>
<dbReference type="RefSeq" id="WP_329553611.1">
    <property type="nucleotide sequence ID" value="NZ_CP163431.1"/>
</dbReference>
<dbReference type="InterPro" id="IPR036396">
    <property type="entry name" value="Cyt_P450_sf"/>
</dbReference>
<dbReference type="GO" id="GO:0005506">
    <property type="term" value="F:iron ion binding"/>
    <property type="evidence" value="ECO:0007669"/>
    <property type="project" value="InterPro"/>
</dbReference>
<dbReference type="GO" id="GO:0008395">
    <property type="term" value="F:steroid hydroxylase activity"/>
    <property type="evidence" value="ECO:0007669"/>
    <property type="project" value="TreeGrafter"/>
</dbReference>
<dbReference type="InterPro" id="IPR001128">
    <property type="entry name" value="Cyt_P450"/>
</dbReference>
<dbReference type="PRINTS" id="PR00359">
    <property type="entry name" value="BP450"/>
</dbReference>
<organism evidence="2">
    <name type="scientific">Streptomyces sp. R08</name>
    <dbReference type="NCBI Taxonomy" id="3238624"/>
    <lineage>
        <taxon>Bacteria</taxon>
        <taxon>Bacillati</taxon>
        <taxon>Actinomycetota</taxon>
        <taxon>Actinomycetes</taxon>
        <taxon>Kitasatosporales</taxon>
        <taxon>Streptomycetaceae</taxon>
        <taxon>Streptomyces</taxon>
    </lineage>
</organism>
<evidence type="ECO:0000313" key="2">
    <source>
        <dbReference type="EMBL" id="XDQ03688.1"/>
    </source>
</evidence>
<dbReference type="PANTHER" id="PTHR46696:SF4">
    <property type="entry name" value="BIOTIN BIOSYNTHESIS CYTOCHROME P450"/>
    <property type="match status" value="1"/>
</dbReference>
<dbReference type="InterPro" id="IPR002397">
    <property type="entry name" value="Cyt_P450_B"/>
</dbReference>
<evidence type="ECO:0000256" key="1">
    <source>
        <dbReference type="ARBA" id="ARBA00010617"/>
    </source>
</evidence>
<dbReference type="SUPFAM" id="SSF48264">
    <property type="entry name" value="Cytochrome P450"/>
    <property type="match status" value="1"/>
</dbReference>
<dbReference type="GO" id="GO:0036199">
    <property type="term" value="F:cholest-4-en-3-one 26-monooxygenase activity"/>
    <property type="evidence" value="ECO:0007669"/>
    <property type="project" value="TreeGrafter"/>
</dbReference>
<dbReference type="Gene3D" id="1.10.630.10">
    <property type="entry name" value="Cytochrome P450"/>
    <property type="match status" value="1"/>
</dbReference>
<sequence>MTQMLESAVDIDLNDTEAFVTGDPHELWARLRKEAPVHWNPTPEGGFWALTKFDDVLMAFRDTETFSSEHGTVIGGSFRNEVDTASGRMLVTSDAQRHRQLRRRMHRVFSARMIERVSETVRERVAVVLDRMWADGGGDFATDVARELPAGGLMAQLNIGHADALHLLRLTQTMIGYRDEDHTLGIAHEGLRLATAQADIFDFFLDLIAERRAAPGDDAVSVLLQPEPGERELDEDTLLFNLMNLAIGGNETTQHSASGGLLALMDDPAQWEGLRADPKLVGTGLEEFVRWTSTASYVQRQVTRPVVVRGVELAEGDSVTLWTASANRDEDQFPDPNGFDLGRTPNRHVGFASGPHHCIGAAMGRTALAALLQGLRERPGRLVPAGPTVRLRSNFMLEYKSVPVEVTAP</sequence>
<reference evidence="2" key="1">
    <citation type="submission" date="2024-07" db="EMBL/GenBank/DDBJ databases">
        <authorList>
            <person name="Yu S.T."/>
        </authorList>
    </citation>
    <scope>NUCLEOTIDE SEQUENCE</scope>
    <source>
        <strain evidence="2">R08</strain>
    </source>
</reference>